<evidence type="ECO:0008006" key="4">
    <source>
        <dbReference type="Google" id="ProtNLM"/>
    </source>
</evidence>
<comment type="caution">
    <text evidence="2">The sequence shown here is derived from an EMBL/GenBank/DDBJ whole genome shotgun (WGS) entry which is preliminary data.</text>
</comment>
<evidence type="ECO:0000313" key="3">
    <source>
        <dbReference type="Proteomes" id="UP000054387"/>
    </source>
</evidence>
<evidence type="ECO:0000256" key="1">
    <source>
        <dbReference type="SAM" id="MobiDB-lite"/>
    </source>
</evidence>
<name>A0A0W1R543_9EURY</name>
<dbReference type="Pfam" id="PF23434">
    <property type="entry name" value="DUF7120"/>
    <property type="match status" value="1"/>
</dbReference>
<dbReference type="RefSeq" id="WP_058583140.1">
    <property type="nucleotide sequence ID" value="NZ_LOPU01000031.1"/>
</dbReference>
<dbReference type="InterPro" id="IPR055544">
    <property type="entry name" value="DUF7120"/>
</dbReference>
<reference evidence="2 3" key="1">
    <citation type="submission" date="2015-12" db="EMBL/GenBank/DDBJ databases">
        <title>Haloprofundus marisrubri gen. nov., sp. nov., an extremely halophilic archaeon isolated from the Discovery deep brine-seawater interface in the Red Sea.</title>
        <authorList>
            <person name="Zhang G."/>
            <person name="Stingl U."/>
            <person name="Rashid M."/>
        </authorList>
    </citation>
    <scope>NUCLEOTIDE SEQUENCE [LARGE SCALE GENOMIC DNA]</scope>
    <source>
        <strain evidence="2 3">SB9</strain>
    </source>
</reference>
<dbReference type="OrthoDB" id="298109at2157"/>
<sequence length="72" mass="8138">MAQIEITLPNDKQAQLDRLTEEEFLNEERAIEELLSAGLEAYRGVADQAEPEVERSPFAADAEDEYGRRGEL</sequence>
<protein>
    <recommendedName>
        <fullName evidence="4">CopG family transcriptional regulator</fullName>
    </recommendedName>
</protein>
<dbReference type="EMBL" id="LOPU01000031">
    <property type="protein sequence ID" value="KTG08420.1"/>
    <property type="molecule type" value="Genomic_DNA"/>
</dbReference>
<organism evidence="2 3">
    <name type="scientific">Haloprofundus marisrubri</name>
    <dbReference type="NCBI Taxonomy" id="1514971"/>
    <lineage>
        <taxon>Archaea</taxon>
        <taxon>Methanobacteriati</taxon>
        <taxon>Methanobacteriota</taxon>
        <taxon>Stenosarchaea group</taxon>
        <taxon>Halobacteria</taxon>
        <taxon>Halobacteriales</taxon>
        <taxon>Haloferacaceae</taxon>
        <taxon>Haloprofundus</taxon>
    </lineage>
</organism>
<feature type="region of interest" description="Disordered" evidence="1">
    <location>
        <begin position="48"/>
        <end position="72"/>
    </location>
</feature>
<evidence type="ECO:0000313" key="2">
    <source>
        <dbReference type="EMBL" id="KTG08420.1"/>
    </source>
</evidence>
<dbReference type="Proteomes" id="UP000054387">
    <property type="component" value="Unassembled WGS sequence"/>
</dbReference>
<proteinExistence type="predicted"/>
<keyword evidence="3" id="KW-1185">Reference proteome</keyword>
<gene>
    <name evidence="2" type="ORF">AUR64_19520</name>
</gene>
<accession>A0A0W1R543</accession>
<dbReference type="AlphaFoldDB" id="A0A0W1R543"/>